<dbReference type="Gene3D" id="1.20.120.450">
    <property type="entry name" value="dinb family like domain"/>
    <property type="match status" value="1"/>
</dbReference>
<dbReference type="OrthoDB" id="119432at2"/>
<feature type="binding site" evidence="3">
    <location>
        <position position="131"/>
    </location>
    <ligand>
        <name>a divalent metal cation</name>
        <dbReference type="ChEBI" id="CHEBI:60240"/>
    </ligand>
</feature>
<evidence type="ECO:0000256" key="3">
    <source>
        <dbReference type="PIRSR" id="PIRSR607837-1"/>
    </source>
</evidence>
<evidence type="ECO:0000313" key="4">
    <source>
        <dbReference type="EMBL" id="AMW05896.1"/>
    </source>
</evidence>
<evidence type="ECO:0000256" key="2">
    <source>
        <dbReference type="ARBA" id="ARBA00022723"/>
    </source>
</evidence>
<dbReference type="STRING" id="1379270.GEMMAAP_16040"/>
<keyword evidence="5" id="KW-1185">Reference proteome</keyword>
<keyword evidence="2 3" id="KW-0479">Metal-binding</keyword>
<dbReference type="RefSeq" id="WP_026848383.1">
    <property type="nucleotide sequence ID" value="NZ_CP011454.1"/>
</dbReference>
<proteinExistence type="inferred from homology"/>
<dbReference type="SUPFAM" id="SSF109854">
    <property type="entry name" value="DinB/YfiT-like putative metalloenzymes"/>
    <property type="match status" value="1"/>
</dbReference>
<dbReference type="AlphaFoldDB" id="A0A143BLI1"/>
<dbReference type="Pfam" id="PF05163">
    <property type="entry name" value="DinB"/>
    <property type="match status" value="1"/>
</dbReference>
<dbReference type="InterPro" id="IPR034660">
    <property type="entry name" value="DinB/YfiT-like"/>
</dbReference>
<accession>A0A143BLI1</accession>
<name>A0A143BLI1_9BACT</name>
<organism evidence="4 5">
    <name type="scientific">Gemmatimonas phototrophica</name>
    <dbReference type="NCBI Taxonomy" id="1379270"/>
    <lineage>
        <taxon>Bacteria</taxon>
        <taxon>Pseudomonadati</taxon>
        <taxon>Gemmatimonadota</taxon>
        <taxon>Gemmatimonadia</taxon>
        <taxon>Gemmatimonadales</taxon>
        <taxon>Gemmatimonadaceae</taxon>
        <taxon>Gemmatimonas</taxon>
    </lineage>
</organism>
<sequence>MYHTVEEFLNHWDYESSETLKLLEGLTDASLPQPMYPGGRTLGRLAWHIAQTVPEMMNQTGLAVVGVDEHAPAPSTAAAIAQGYAVAAASLASEVQSKWTDASLVSTDPMYGFTWTKAESMTALISHQIHHRGQLTVLMRQAGLRVPGIYGPAQEEWAEFGMEPPAV</sequence>
<evidence type="ECO:0000313" key="5">
    <source>
        <dbReference type="Proteomes" id="UP000076404"/>
    </source>
</evidence>
<reference evidence="4 5" key="2">
    <citation type="journal article" date="2016" name="Environ. Microbiol. Rep.">
        <title>Metagenomic evidence for the presence of phototrophic Gemmatimonadetes bacteria in diverse environments.</title>
        <authorList>
            <person name="Zeng Y."/>
            <person name="Baumbach J."/>
            <person name="Barbosa E.G."/>
            <person name="Azevedo V."/>
            <person name="Zhang C."/>
            <person name="Koblizek M."/>
        </authorList>
    </citation>
    <scope>NUCLEOTIDE SEQUENCE [LARGE SCALE GENOMIC DNA]</scope>
    <source>
        <strain evidence="4 5">AP64</strain>
    </source>
</reference>
<reference evidence="4 5" key="1">
    <citation type="journal article" date="2014" name="Proc. Natl. Acad. Sci. U.S.A.">
        <title>Functional type 2 photosynthetic reaction centers found in the rare bacterial phylum Gemmatimonadetes.</title>
        <authorList>
            <person name="Zeng Y."/>
            <person name="Feng F."/>
            <person name="Medova H."/>
            <person name="Dean J."/>
            <person name="Koblizek M."/>
        </authorList>
    </citation>
    <scope>NUCLEOTIDE SEQUENCE [LARGE SCALE GENOMIC DNA]</scope>
    <source>
        <strain evidence="4 5">AP64</strain>
    </source>
</reference>
<evidence type="ECO:0000256" key="1">
    <source>
        <dbReference type="ARBA" id="ARBA00008635"/>
    </source>
</evidence>
<protein>
    <recommendedName>
        <fullName evidence="6">Damage-inducible protein DinB</fullName>
    </recommendedName>
</protein>
<comment type="similarity">
    <text evidence="1">Belongs to the DinB family.</text>
</comment>
<feature type="binding site" evidence="3">
    <location>
        <position position="127"/>
    </location>
    <ligand>
        <name>a divalent metal cation</name>
        <dbReference type="ChEBI" id="CHEBI:60240"/>
    </ligand>
</feature>
<dbReference type="GO" id="GO:0046872">
    <property type="term" value="F:metal ion binding"/>
    <property type="evidence" value="ECO:0007669"/>
    <property type="project" value="UniProtKB-KW"/>
</dbReference>
<gene>
    <name evidence="4" type="ORF">GEMMAAP_16040</name>
</gene>
<feature type="binding site" evidence="3">
    <location>
        <position position="48"/>
    </location>
    <ligand>
        <name>a divalent metal cation</name>
        <dbReference type="ChEBI" id="CHEBI:60240"/>
    </ligand>
</feature>
<dbReference type="eggNOG" id="COG2318">
    <property type="taxonomic scope" value="Bacteria"/>
</dbReference>
<dbReference type="InterPro" id="IPR007837">
    <property type="entry name" value="DinB"/>
</dbReference>
<dbReference type="Proteomes" id="UP000076404">
    <property type="component" value="Chromosome"/>
</dbReference>
<dbReference type="KEGG" id="gph:GEMMAAP_16040"/>
<dbReference type="EMBL" id="CP011454">
    <property type="protein sequence ID" value="AMW05896.1"/>
    <property type="molecule type" value="Genomic_DNA"/>
</dbReference>
<evidence type="ECO:0008006" key="6">
    <source>
        <dbReference type="Google" id="ProtNLM"/>
    </source>
</evidence>